<keyword evidence="1" id="KW-0812">Transmembrane</keyword>
<organism evidence="2 3">
    <name type="scientific">Ascaris lumbricoides</name>
    <name type="common">Giant roundworm</name>
    <dbReference type="NCBI Taxonomy" id="6252"/>
    <lineage>
        <taxon>Eukaryota</taxon>
        <taxon>Metazoa</taxon>
        <taxon>Ecdysozoa</taxon>
        <taxon>Nematoda</taxon>
        <taxon>Chromadorea</taxon>
        <taxon>Rhabditida</taxon>
        <taxon>Spirurina</taxon>
        <taxon>Ascaridomorpha</taxon>
        <taxon>Ascaridoidea</taxon>
        <taxon>Ascarididae</taxon>
        <taxon>Ascaris</taxon>
    </lineage>
</organism>
<protein>
    <submittedName>
        <fullName evidence="3">Transmembrane protein 186</fullName>
    </submittedName>
</protein>
<keyword evidence="1" id="KW-0472">Membrane</keyword>
<accession>A0A0M3IH23</accession>
<proteinExistence type="predicted"/>
<reference evidence="3" key="1">
    <citation type="submission" date="2017-02" db="UniProtKB">
        <authorList>
            <consortium name="WormBaseParasite"/>
        </authorList>
    </citation>
    <scope>IDENTIFICATION</scope>
</reference>
<name>A0A0M3IH23_ASCLU</name>
<sequence>MSVQTGAPNGMNSTQLPAPSEVTALEANDFDLMQSGPSVNNTGEQHPSGMNLRLTIPKRAYSMARQDSLLRMETPIFDKKKMRKNQGPSSPGTVLTVAGLFVVGLTLILSGLIVLCQQTEKPFIITGSLFVAIGSIMILISAILQRKNIIKFVLELNRDLYFLNMSDSYMWKLMFVERTHLPEPQQDGFANT</sequence>
<dbReference type="WBParaSite" id="ALUE_0001766101-mRNA-1">
    <property type="protein sequence ID" value="ALUE_0001766101-mRNA-1"/>
    <property type="gene ID" value="ALUE_0001766101"/>
</dbReference>
<evidence type="ECO:0000313" key="2">
    <source>
        <dbReference type="Proteomes" id="UP000036681"/>
    </source>
</evidence>
<feature type="transmembrane region" description="Helical" evidence="1">
    <location>
        <begin position="121"/>
        <end position="144"/>
    </location>
</feature>
<dbReference type="AlphaFoldDB" id="A0A0M3IH23"/>
<feature type="transmembrane region" description="Helical" evidence="1">
    <location>
        <begin position="92"/>
        <end position="115"/>
    </location>
</feature>
<keyword evidence="1" id="KW-1133">Transmembrane helix</keyword>
<keyword evidence="2" id="KW-1185">Reference proteome</keyword>
<evidence type="ECO:0000256" key="1">
    <source>
        <dbReference type="SAM" id="Phobius"/>
    </source>
</evidence>
<dbReference type="Proteomes" id="UP000036681">
    <property type="component" value="Unplaced"/>
</dbReference>
<evidence type="ECO:0000313" key="3">
    <source>
        <dbReference type="WBParaSite" id="ALUE_0001766101-mRNA-1"/>
    </source>
</evidence>